<dbReference type="GO" id="GO:0006508">
    <property type="term" value="P:proteolysis"/>
    <property type="evidence" value="ECO:0007669"/>
    <property type="project" value="InterPro"/>
</dbReference>
<dbReference type="InterPro" id="IPR001506">
    <property type="entry name" value="Peptidase_M12A"/>
</dbReference>
<sequence>MENLKKVLLGLFISTALASCNKGTNLQSEVSQEDPEILEIQKAAIPAGFEGAHICRDMYPENVTDPRGAIFRAAKWPNGSVITVRLYGGTERVRAKVMQYANEWSQYANITFRFVQSGTAQIRVTFVQGAGSYSMMGTYALNRRPDQETMNFGWFNDNTSEEDFRATTLHEFGHALGMIHEQQHPEAAIPWNKEAVYAYFAAPPNRWSRAQVDVNIFDLYSRAQTQFSAYDPRSIMHYSISSALTTNGFSVGWNTQLSDTDKQFIAQAYPKN</sequence>
<reference evidence="2 3" key="1">
    <citation type="submission" date="2019-03" db="EMBL/GenBank/DDBJ databases">
        <title>Genomic Encyclopedia of Type Strains, Phase III (KMG-III): the genomes of soil and plant-associated and newly described type strains.</title>
        <authorList>
            <person name="Whitman W."/>
        </authorList>
    </citation>
    <scope>NUCLEOTIDE SEQUENCE [LARGE SCALE GENOMIC DNA]</scope>
    <source>
        <strain evidence="2 3">CGMCC 1.12801</strain>
    </source>
</reference>
<proteinExistence type="predicted"/>
<comment type="caution">
    <text evidence="2">The sequence shown here is derived from an EMBL/GenBank/DDBJ whole genome shotgun (WGS) entry which is preliminary data.</text>
</comment>
<evidence type="ECO:0000259" key="1">
    <source>
        <dbReference type="SMART" id="SM00235"/>
    </source>
</evidence>
<dbReference type="EMBL" id="SNZV01000005">
    <property type="protein sequence ID" value="TDS12950.1"/>
    <property type="molecule type" value="Genomic_DNA"/>
</dbReference>
<dbReference type="InterPro" id="IPR006026">
    <property type="entry name" value="Peptidase_Metallo"/>
</dbReference>
<dbReference type="PROSITE" id="PS51257">
    <property type="entry name" value="PROKAR_LIPOPROTEIN"/>
    <property type="match status" value="1"/>
</dbReference>
<dbReference type="AlphaFoldDB" id="A0A4R7CXE0"/>
<keyword evidence="3" id="KW-1185">Reference proteome</keyword>
<dbReference type="GO" id="GO:0004222">
    <property type="term" value="F:metalloendopeptidase activity"/>
    <property type="evidence" value="ECO:0007669"/>
    <property type="project" value="InterPro"/>
</dbReference>
<organism evidence="2 3">
    <name type="scientific">Sphingobacterium paludis</name>
    <dbReference type="NCBI Taxonomy" id="1476465"/>
    <lineage>
        <taxon>Bacteria</taxon>
        <taxon>Pseudomonadati</taxon>
        <taxon>Bacteroidota</taxon>
        <taxon>Sphingobacteriia</taxon>
        <taxon>Sphingobacteriales</taxon>
        <taxon>Sphingobacteriaceae</taxon>
        <taxon>Sphingobacterium</taxon>
    </lineage>
</organism>
<dbReference type="Gene3D" id="3.40.390.10">
    <property type="entry name" value="Collagenase (Catalytic Domain)"/>
    <property type="match status" value="1"/>
</dbReference>
<name>A0A4R7CXE0_9SPHI</name>
<dbReference type="RefSeq" id="WP_133640464.1">
    <property type="nucleotide sequence ID" value="NZ_SNZV01000005.1"/>
</dbReference>
<gene>
    <name evidence="2" type="ORF">B0I21_10581</name>
</gene>
<dbReference type="SMART" id="SM00235">
    <property type="entry name" value="ZnMc"/>
    <property type="match status" value="1"/>
</dbReference>
<dbReference type="Proteomes" id="UP000294752">
    <property type="component" value="Unassembled WGS sequence"/>
</dbReference>
<dbReference type="CDD" id="cd04327">
    <property type="entry name" value="ZnMc_MMP_like_3"/>
    <property type="match status" value="1"/>
</dbReference>
<dbReference type="GO" id="GO:0008270">
    <property type="term" value="F:zinc ion binding"/>
    <property type="evidence" value="ECO:0007669"/>
    <property type="project" value="InterPro"/>
</dbReference>
<dbReference type="InterPro" id="IPR024079">
    <property type="entry name" value="MetalloPept_cat_dom_sf"/>
</dbReference>
<dbReference type="OrthoDB" id="3669864at2"/>
<dbReference type="Pfam" id="PF01400">
    <property type="entry name" value="Astacin"/>
    <property type="match status" value="1"/>
</dbReference>
<evidence type="ECO:0000313" key="2">
    <source>
        <dbReference type="EMBL" id="TDS12950.1"/>
    </source>
</evidence>
<accession>A0A4R7CXE0</accession>
<evidence type="ECO:0000313" key="3">
    <source>
        <dbReference type="Proteomes" id="UP000294752"/>
    </source>
</evidence>
<feature type="domain" description="Peptidase metallopeptidase" evidence="1">
    <location>
        <begin position="72"/>
        <end position="216"/>
    </location>
</feature>
<protein>
    <submittedName>
        <fullName evidence="2">Astacin (Peptidase family M12A)</fullName>
    </submittedName>
</protein>
<dbReference type="SUPFAM" id="SSF55486">
    <property type="entry name" value="Metalloproteases ('zincins'), catalytic domain"/>
    <property type="match status" value="1"/>
</dbReference>